<organism evidence="1 2">
    <name type="scientific">Portunus trituberculatus</name>
    <name type="common">Swimming crab</name>
    <name type="synonym">Neptunus trituberculatus</name>
    <dbReference type="NCBI Taxonomy" id="210409"/>
    <lineage>
        <taxon>Eukaryota</taxon>
        <taxon>Metazoa</taxon>
        <taxon>Ecdysozoa</taxon>
        <taxon>Arthropoda</taxon>
        <taxon>Crustacea</taxon>
        <taxon>Multicrustacea</taxon>
        <taxon>Malacostraca</taxon>
        <taxon>Eumalacostraca</taxon>
        <taxon>Eucarida</taxon>
        <taxon>Decapoda</taxon>
        <taxon>Pleocyemata</taxon>
        <taxon>Brachyura</taxon>
        <taxon>Eubrachyura</taxon>
        <taxon>Portunoidea</taxon>
        <taxon>Portunidae</taxon>
        <taxon>Portuninae</taxon>
        <taxon>Portunus</taxon>
    </lineage>
</organism>
<name>A0A5B7G3G4_PORTR</name>
<evidence type="ECO:0000313" key="2">
    <source>
        <dbReference type="Proteomes" id="UP000324222"/>
    </source>
</evidence>
<sequence length="60" mass="6338">MGLEGVTARSRLFPPSLTLTLTTASSLLPSCPPFLTPDLPLGHPRAPAAHSFPHQIVPPQ</sequence>
<comment type="caution">
    <text evidence="1">The sequence shown here is derived from an EMBL/GenBank/DDBJ whole genome shotgun (WGS) entry which is preliminary data.</text>
</comment>
<dbReference type="AlphaFoldDB" id="A0A5B7G3G4"/>
<dbReference type="EMBL" id="VSRR010010361">
    <property type="protein sequence ID" value="MPC51708.1"/>
    <property type="molecule type" value="Genomic_DNA"/>
</dbReference>
<dbReference type="Proteomes" id="UP000324222">
    <property type="component" value="Unassembled WGS sequence"/>
</dbReference>
<reference evidence="1 2" key="1">
    <citation type="submission" date="2019-05" db="EMBL/GenBank/DDBJ databases">
        <title>Another draft genome of Portunus trituberculatus and its Hox gene families provides insights of decapod evolution.</title>
        <authorList>
            <person name="Jeong J.-H."/>
            <person name="Song I."/>
            <person name="Kim S."/>
            <person name="Choi T."/>
            <person name="Kim D."/>
            <person name="Ryu S."/>
            <person name="Kim W."/>
        </authorList>
    </citation>
    <scope>NUCLEOTIDE SEQUENCE [LARGE SCALE GENOMIC DNA]</scope>
    <source>
        <tissue evidence="1">Muscle</tissue>
    </source>
</reference>
<proteinExistence type="predicted"/>
<keyword evidence="2" id="KW-1185">Reference proteome</keyword>
<evidence type="ECO:0000313" key="1">
    <source>
        <dbReference type="EMBL" id="MPC51708.1"/>
    </source>
</evidence>
<accession>A0A5B7G3G4</accession>
<gene>
    <name evidence="1" type="ORF">E2C01_045560</name>
</gene>
<protein>
    <submittedName>
        <fullName evidence="1">Uncharacterized protein</fullName>
    </submittedName>
</protein>